<sequence>MQKQELEKTLLVTENAYLKSQINPHFLLNTLNFLYNSVSKYSEKIADSVMTLSDIMRYALTNADDDGKVWLESELDQINNFVKLNQARFNQRLNIELVTEGEADGLRIIPLVLITLVENVFKYGDLLNESYPARIITTIDSGILIFITQNLKKKKVAERGYGIGIKNVKNRLAMYHQYELIIEDHETDYKSTLKIEL</sequence>
<accession>A0A1J5PLJ6</accession>
<reference evidence="2" key="1">
    <citation type="submission" date="2016-10" db="EMBL/GenBank/DDBJ databases">
        <title>Sequence of Gallionella enrichment culture.</title>
        <authorList>
            <person name="Poehlein A."/>
            <person name="Muehling M."/>
            <person name="Daniel R."/>
        </authorList>
    </citation>
    <scope>NUCLEOTIDE SEQUENCE</scope>
</reference>
<evidence type="ECO:0000259" key="1">
    <source>
        <dbReference type="Pfam" id="PF06580"/>
    </source>
</evidence>
<evidence type="ECO:0000313" key="2">
    <source>
        <dbReference type="EMBL" id="OIQ66163.1"/>
    </source>
</evidence>
<dbReference type="InterPro" id="IPR050640">
    <property type="entry name" value="Bact_2-comp_sensor_kinase"/>
</dbReference>
<proteinExistence type="predicted"/>
<organism evidence="2">
    <name type="scientific">mine drainage metagenome</name>
    <dbReference type="NCBI Taxonomy" id="410659"/>
    <lineage>
        <taxon>unclassified sequences</taxon>
        <taxon>metagenomes</taxon>
        <taxon>ecological metagenomes</taxon>
    </lineage>
</organism>
<keyword evidence="2" id="KW-0808">Transferase</keyword>
<dbReference type="Pfam" id="PF06580">
    <property type="entry name" value="His_kinase"/>
    <property type="match status" value="1"/>
</dbReference>
<gene>
    <name evidence="2" type="primary">yehU_4</name>
    <name evidence="2" type="ORF">GALL_522710</name>
</gene>
<dbReference type="AlphaFoldDB" id="A0A1J5PLJ6"/>
<dbReference type="GO" id="GO:0000155">
    <property type="term" value="F:phosphorelay sensor kinase activity"/>
    <property type="evidence" value="ECO:0007669"/>
    <property type="project" value="InterPro"/>
</dbReference>
<protein>
    <submittedName>
        <fullName evidence="2">Sensor histidine kinase YehU</fullName>
        <ecNumber evidence="2">2.7.13.3</ecNumber>
    </submittedName>
</protein>
<keyword evidence="2" id="KW-0418">Kinase</keyword>
<dbReference type="InterPro" id="IPR010559">
    <property type="entry name" value="Sig_transdc_His_kin_internal"/>
</dbReference>
<comment type="caution">
    <text evidence="2">The sequence shown here is derived from an EMBL/GenBank/DDBJ whole genome shotgun (WGS) entry which is preliminary data.</text>
</comment>
<dbReference type="GO" id="GO:0016020">
    <property type="term" value="C:membrane"/>
    <property type="evidence" value="ECO:0007669"/>
    <property type="project" value="InterPro"/>
</dbReference>
<dbReference type="PANTHER" id="PTHR34220:SF7">
    <property type="entry name" value="SENSOR HISTIDINE KINASE YPDA"/>
    <property type="match status" value="1"/>
</dbReference>
<dbReference type="EMBL" id="MLJW01006793">
    <property type="protein sequence ID" value="OIQ66163.1"/>
    <property type="molecule type" value="Genomic_DNA"/>
</dbReference>
<name>A0A1J5PLJ6_9ZZZZ</name>
<dbReference type="PANTHER" id="PTHR34220">
    <property type="entry name" value="SENSOR HISTIDINE KINASE YPDA"/>
    <property type="match status" value="1"/>
</dbReference>
<feature type="domain" description="Signal transduction histidine kinase internal region" evidence="1">
    <location>
        <begin position="14"/>
        <end position="93"/>
    </location>
</feature>
<dbReference type="EC" id="2.7.13.3" evidence="2"/>